<dbReference type="PIRSF" id="PIRSF019422">
    <property type="entry name" value="MltA"/>
    <property type="match status" value="1"/>
</dbReference>
<evidence type="ECO:0000256" key="2">
    <source>
        <dbReference type="ARBA" id="ARBA00012587"/>
    </source>
</evidence>
<organism evidence="8 9">
    <name type="scientific">Desulfobaculum xiamenense</name>
    <dbReference type="NCBI Taxonomy" id="995050"/>
    <lineage>
        <taxon>Bacteria</taxon>
        <taxon>Pseudomonadati</taxon>
        <taxon>Thermodesulfobacteriota</taxon>
        <taxon>Desulfovibrionia</taxon>
        <taxon>Desulfovibrionales</taxon>
        <taxon>Desulfovibrionaceae</taxon>
        <taxon>Desulfobaculum</taxon>
    </lineage>
</organism>
<reference evidence="8 9" key="1">
    <citation type="submission" date="2020-03" db="EMBL/GenBank/DDBJ databases">
        <title>Genomic Encyclopedia of Type Strains, Phase IV (KMG-IV): sequencing the most valuable type-strain genomes for metagenomic binning, comparative biology and taxonomic classification.</title>
        <authorList>
            <person name="Goeker M."/>
        </authorList>
    </citation>
    <scope>NUCLEOTIDE SEQUENCE [LARGE SCALE GENOMIC DNA]</scope>
    <source>
        <strain evidence="8 9">DSM 24233</strain>
    </source>
</reference>
<keyword evidence="4" id="KW-0961">Cell wall biogenesis/degradation</keyword>
<dbReference type="GO" id="GO:0008933">
    <property type="term" value="F:peptidoglycan lytic transglycosylase activity"/>
    <property type="evidence" value="ECO:0007669"/>
    <property type="project" value="TreeGrafter"/>
</dbReference>
<protein>
    <recommendedName>
        <fullName evidence="2">peptidoglycan lytic exotransglycosylase</fullName>
        <ecNumber evidence="2">4.2.2.n1</ecNumber>
    </recommendedName>
    <alternativeName>
        <fullName evidence="5">Murein hydrolase A</fullName>
    </alternativeName>
</protein>
<dbReference type="InterPro" id="IPR026044">
    <property type="entry name" value="MltA"/>
</dbReference>
<dbReference type="AlphaFoldDB" id="A0A846QKI9"/>
<dbReference type="CDD" id="cd14668">
    <property type="entry name" value="mlta_B"/>
    <property type="match status" value="1"/>
</dbReference>
<dbReference type="PANTHER" id="PTHR30124:SF0">
    <property type="entry name" value="MEMBRANE-BOUND LYTIC MUREIN TRANSGLYCOSYLASE A"/>
    <property type="match status" value="1"/>
</dbReference>
<dbReference type="InterPro" id="IPR010611">
    <property type="entry name" value="3D_dom"/>
</dbReference>
<keyword evidence="6" id="KW-0732">Signal</keyword>
<feature type="chain" id="PRO_5032922494" description="peptidoglycan lytic exotransglycosylase" evidence="6">
    <location>
        <begin position="23"/>
        <end position="395"/>
    </location>
</feature>
<feature type="domain" description="Lytic transglycosylase MltA" evidence="7">
    <location>
        <begin position="135"/>
        <end position="293"/>
    </location>
</feature>
<dbReference type="GO" id="GO:0071555">
    <property type="term" value="P:cell wall organization"/>
    <property type="evidence" value="ECO:0007669"/>
    <property type="project" value="UniProtKB-KW"/>
</dbReference>
<dbReference type="GO" id="GO:0009254">
    <property type="term" value="P:peptidoglycan turnover"/>
    <property type="evidence" value="ECO:0007669"/>
    <property type="project" value="InterPro"/>
</dbReference>
<dbReference type="Gene3D" id="2.40.240.50">
    <property type="entry name" value="Barwin-like endoglucanases"/>
    <property type="match status" value="1"/>
</dbReference>
<dbReference type="InterPro" id="IPR005300">
    <property type="entry name" value="MltA_B"/>
</dbReference>
<dbReference type="PANTHER" id="PTHR30124">
    <property type="entry name" value="MEMBRANE-BOUND LYTIC MUREIN TRANSGLYCOSYLASE A"/>
    <property type="match status" value="1"/>
</dbReference>
<evidence type="ECO:0000256" key="4">
    <source>
        <dbReference type="ARBA" id="ARBA00023316"/>
    </source>
</evidence>
<dbReference type="EC" id="4.2.2.n1" evidence="2"/>
<dbReference type="Gene3D" id="2.40.40.10">
    <property type="entry name" value="RlpA-like domain"/>
    <property type="match status" value="1"/>
</dbReference>
<evidence type="ECO:0000259" key="7">
    <source>
        <dbReference type="SMART" id="SM00925"/>
    </source>
</evidence>
<comment type="caution">
    <text evidence="8">The sequence shown here is derived from an EMBL/GenBank/DDBJ whole genome shotgun (WGS) entry which is preliminary data.</text>
</comment>
<dbReference type="Pfam" id="PF03562">
    <property type="entry name" value="MltA"/>
    <property type="match status" value="1"/>
</dbReference>
<dbReference type="Pfam" id="PF06725">
    <property type="entry name" value="3D"/>
    <property type="match status" value="1"/>
</dbReference>
<evidence type="ECO:0000256" key="5">
    <source>
        <dbReference type="ARBA" id="ARBA00030918"/>
    </source>
</evidence>
<evidence type="ECO:0000256" key="3">
    <source>
        <dbReference type="ARBA" id="ARBA00023239"/>
    </source>
</evidence>
<dbReference type="RefSeq" id="WP_167940065.1">
    <property type="nucleotide sequence ID" value="NZ_JAATJA010000001.1"/>
</dbReference>
<evidence type="ECO:0000313" key="9">
    <source>
        <dbReference type="Proteomes" id="UP000580856"/>
    </source>
</evidence>
<evidence type="ECO:0000256" key="6">
    <source>
        <dbReference type="SAM" id="SignalP"/>
    </source>
</evidence>
<keyword evidence="3" id="KW-0456">Lyase</keyword>
<dbReference type="GO" id="GO:0009253">
    <property type="term" value="P:peptidoglycan catabolic process"/>
    <property type="evidence" value="ECO:0007669"/>
    <property type="project" value="TreeGrafter"/>
</dbReference>
<dbReference type="PROSITE" id="PS51257">
    <property type="entry name" value="PROKAR_LIPOPROTEIN"/>
    <property type="match status" value="1"/>
</dbReference>
<evidence type="ECO:0000313" key="8">
    <source>
        <dbReference type="EMBL" id="NJB66972.1"/>
    </source>
</evidence>
<dbReference type="Proteomes" id="UP000580856">
    <property type="component" value="Unassembled WGS sequence"/>
</dbReference>
<dbReference type="EMBL" id="JAATJA010000001">
    <property type="protein sequence ID" value="NJB66972.1"/>
    <property type="molecule type" value="Genomic_DNA"/>
</dbReference>
<accession>A0A846QKI9</accession>
<evidence type="ECO:0000256" key="1">
    <source>
        <dbReference type="ARBA" id="ARBA00001420"/>
    </source>
</evidence>
<gene>
    <name evidence="8" type="ORF">GGQ74_000612</name>
</gene>
<keyword evidence="9" id="KW-1185">Reference proteome</keyword>
<dbReference type="InterPro" id="IPR036908">
    <property type="entry name" value="RlpA-like_sf"/>
</dbReference>
<dbReference type="CDD" id="cd14485">
    <property type="entry name" value="mltA_like_LT_A"/>
    <property type="match status" value="1"/>
</dbReference>
<feature type="signal peptide" evidence="6">
    <location>
        <begin position="1"/>
        <end position="22"/>
    </location>
</feature>
<comment type="catalytic activity">
    <reaction evidence="1">
        <text>Exolytic cleavage of the (1-&gt;4)-beta-glycosidic linkage between N-acetylmuramic acid (MurNAc) and N-acetylglucosamine (GlcNAc) residues in peptidoglycan, from either the reducing or the non-reducing ends of the peptidoglycan chains, with concomitant formation of a 1,6-anhydrobond in the MurNAc residue.</text>
        <dbReference type="EC" id="4.2.2.n1"/>
    </reaction>
</comment>
<dbReference type="GO" id="GO:0004553">
    <property type="term" value="F:hydrolase activity, hydrolyzing O-glycosyl compounds"/>
    <property type="evidence" value="ECO:0007669"/>
    <property type="project" value="InterPro"/>
</dbReference>
<dbReference type="SMART" id="SM00925">
    <property type="entry name" value="MltA"/>
    <property type="match status" value="1"/>
</dbReference>
<sequence length="395" mass="43406">MLRFVRLVAVLFALALIGCARPSVPPVPPLTFVQSDVDAKDMVKRLSPRGQSLSSWQELAPALERSLAFTAVKPRAGVALEGDGLTLTWGQLHDSIAKLLEILPRLDAEPELLTENFAWFRLTQGVLMTGYYVPYVEASSVRTAEYRYPIYGLPDDLRKLDLGEFHPRWKGQRLIYRVEHGEAVPYPERAEIDFEGALSGRGLEIAWARDLVDVFFLQIQGSGLLHFPDGSRHLVGYAGKNGHRYVSLGRVLVRRGLMDLEHVSMKSIREYLAAHPEEVPALLSTNPSYVFFRLGEDGPVGAMGKMLTPKVSMATDPKFLPLGSLLAFEADLPPEAPGEDDSHVAGLGLAQDTGGAITGARVDWFCGSGPEVEFFAGHIKNPASIHLLVSKEVLK</sequence>
<dbReference type="SUPFAM" id="SSF50685">
    <property type="entry name" value="Barwin-like endoglucanases"/>
    <property type="match status" value="1"/>
</dbReference>
<name>A0A846QKI9_9BACT</name>
<proteinExistence type="predicted"/>
<dbReference type="GO" id="GO:0019867">
    <property type="term" value="C:outer membrane"/>
    <property type="evidence" value="ECO:0007669"/>
    <property type="project" value="InterPro"/>
</dbReference>